<accession>A0A6V7K2Y2</accession>
<evidence type="ECO:0008006" key="2">
    <source>
        <dbReference type="Google" id="ProtNLM"/>
    </source>
</evidence>
<evidence type="ECO:0000313" key="1">
    <source>
        <dbReference type="EMBL" id="CAD1558704.1"/>
    </source>
</evidence>
<dbReference type="AlphaFoldDB" id="A0A6V7K2Y2"/>
<organism evidence="1">
    <name type="scientific">Bracon brevicornis</name>
    <dbReference type="NCBI Taxonomy" id="1563983"/>
    <lineage>
        <taxon>Eukaryota</taxon>
        <taxon>Metazoa</taxon>
        <taxon>Ecdysozoa</taxon>
        <taxon>Arthropoda</taxon>
        <taxon>Hexapoda</taxon>
        <taxon>Insecta</taxon>
        <taxon>Pterygota</taxon>
        <taxon>Neoptera</taxon>
        <taxon>Endopterygota</taxon>
        <taxon>Hymenoptera</taxon>
        <taxon>Apocrita</taxon>
        <taxon>Ichneumonoidea</taxon>
        <taxon>Braconidae</taxon>
        <taxon>Braconinae</taxon>
        <taxon>Bracon</taxon>
    </lineage>
</organism>
<reference evidence="1" key="1">
    <citation type="submission" date="2020-07" db="EMBL/GenBank/DDBJ databases">
        <authorList>
            <person name="Ferguson B K."/>
        </authorList>
    </citation>
    <scope>NUCLEOTIDE SEQUENCE</scope>
    <source>
        <strain evidence="1">L06</strain>
    </source>
</reference>
<dbReference type="Gene3D" id="3.15.10.50">
    <property type="match status" value="1"/>
</dbReference>
<sequence length="107" mass="12068">MKYGIIGATGQIDGEIDGIILEATASVDYSKESCITKIDKIQVSEFGKVTVSMTGLWRMNNFLSSVVNIVTKFWKKNIIQMIEDKLKEIAEVQALQFDCEKYRPQVS</sequence>
<protein>
    <recommendedName>
        <fullName evidence="2">Lipid-binding serum glycoprotein N-terminal domain-containing protein</fullName>
    </recommendedName>
</protein>
<name>A0A6V7K2Y2_9HYME</name>
<dbReference type="Pfam" id="PF16984">
    <property type="entry name" value="Grp7_allergen"/>
    <property type="match status" value="1"/>
</dbReference>
<gene>
    <name evidence="1" type="ORF">BBRV_LOCUS68773</name>
</gene>
<proteinExistence type="predicted"/>
<dbReference type="InterPro" id="IPR038602">
    <property type="entry name" value="Mite_allergen_7_sf"/>
</dbReference>
<dbReference type="InterPro" id="IPR020234">
    <property type="entry name" value="Mite_allergen_group-7"/>
</dbReference>
<dbReference type="EMBL" id="CADCXW020000021">
    <property type="protein sequence ID" value="CAD1558704.1"/>
    <property type="molecule type" value="Genomic_DNA"/>
</dbReference>